<evidence type="ECO:0000256" key="2">
    <source>
        <dbReference type="SAM" id="Phobius"/>
    </source>
</evidence>
<dbReference type="PROSITE" id="PS51352">
    <property type="entry name" value="THIOREDOXIN_2"/>
    <property type="match status" value="1"/>
</dbReference>
<dbReference type="PROSITE" id="PS51354">
    <property type="entry name" value="GLUTAREDOXIN_2"/>
    <property type="match status" value="1"/>
</dbReference>
<dbReference type="InterPro" id="IPR036249">
    <property type="entry name" value="Thioredoxin-like_sf"/>
</dbReference>
<feature type="transmembrane region" description="Helical" evidence="2">
    <location>
        <begin position="20"/>
        <end position="40"/>
    </location>
</feature>
<evidence type="ECO:0000313" key="5">
    <source>
        <dbReference type="Proteomes" id="UP000318878"/>
    </source>
</evidence>
<keyword evidence="5" id="KW-1185">Reference proteome</keyword>
<dbReference type="OrthoDB" id="267639at2"/>
<protein>
    <submittedName>
        <fullName evidence="4">Thioredoxin</fullName>
    </submittedName>
</protein>
<feature type="domain" description="Thioredoxin" evidence="3">
    <location>
        <begin position="46"/>
        <end position="157"/>
    </location>
</feature>
<dbReference type="Pfam" id="PF13899">
    <property type="entry name" value="Thioredoxin_7"/>
    <property type="match status" value="1"/>
</dbReference>
<evidence type="ECO:0000256" key="1">
    <source>
        <dbReference type="ARBA" id="ARBA00023284"/>
    </source>
</evidence>
<dbReference type="GO" id="GO:0045454">
    <property type="term" value="P:cell redox homeostasis"/>
    <property type="evidence" value="ECO:0007669"/>
    <property type="project" value="TreeGrafter"/>
</dbReference>
<dbReference type="PROSITE" id="PS00194">
    <property type="entry name" value="THIOREDOXIN_1"/>
    <property type="match status" value="1"/>
</dbReference>
<dbReference type="PANTHER" id="PTHR32234">
    <property type="entry name" value="THIOL:DISULFIDE INTERCHANGE PROTEIN DSBD"/>
    <property type="match status" value="1"/>
</dbReference>
<keyword evidence="2" id="KW-0472">Membrane</keyword>
<accession>A0A5C5VB65</accession>
<keyword evidence="1" id="KW-0676">Redox-active center</keyword>
<dbReference type="Gene3D" id="3.40.30.10">
    <property type="entry name" value="Glutaredoxin"/>
    <property type="match status" value="1"/>
</dbReference>
<dbReference type="PANTHER" id="PTHR32234:SF0">
    <property type="entry name" value="THIOL:DISULFIDE INTERCHANGE PROTEIN DSBD"/>
    <property type="match status" value="1"/>
</dbReference>
<proteinExistence type="predicted"/>
<organism evidence="4 5">
    <name type="scientific">Blastopirellula retiformator</name>
    <dbReference type="NCBI Taxonomy" id="2527970"/>
    <lineage>
        <taxon>Bacteria</taxon>
        <taxon>Pseudomonadati</taxon>
        <taxon>Planctomycetota</taxon>
        <taxon>Planctomycetia</taxon>
        <taxon>Pirellulales</taxon>
        <taxon>Pirellulaceae</taxon>
        <taxon>Blastopirellula</taxon>
    </lineage>
</organism>
<dbReference type="RefSeq" id="WP_146431557.1">
    <property type="nucleotide sequence ID" value="NZ_SJPF01000002.1"/>
</dbReference>
<dbReference type="GO" id="GO:0015035">
    <property type="term" value="F:protein-disulfide reductase activity"/>
    <property type="evidence" value="ECO:0007669"/>
    <property type="project" value="TreeGrafter"/>
</dbReference>
<keyword evidence="2" id="KW-0812">Transmembrane</keyword>
<dbReference type="SUPFAM" id="SSF52833">
    <property type="entry name" value="Thioredoxin-like"/>
    <property type="match status" value="1"/>
</dbReference>
<keyword evidence="2" id="KW-1133">Transmembrane helix</keyword>
<reference evidence="4 5" key="1">
    <citation type="submission" date="2019-02" db="EMBL/GenBank/DDBJ databases">
        <title>Deep-cultivation of Planctomycetes and their phenomic and genomic characterization uncovers novel biology.</title>
        <authorList>
            <person name="Wiegand S."/>
            <person name="Jogler M."/>
            <person name="Boedeker C."/>
            <person name="Pinto D."/>
            <person name="Vollmers J."/>
            <person name="Rivas-Marin E."/>
            <person name="Kohn T."/>
            <person name="Peeters S.H."/>
            <person name="Heuer A."/>
            <person name="Rast P."/>
            <person name="Oberbeckmann S."/>
            <person name="Bunk B."/>
            <person name="Jeske O."/>
            <person name="Meyerdierks A."/>
            <person name="Storesund J.E."/>
            <person name="Kallscheuer N."/>
            <person name="Luecker S."/>
            <person name="Lage O.M."/>
            <person name="Pohl T."/>
            <person name="Merkel B.J."/>
            <person name="Hornburger P."/>
            <person name="Mueller R.-W."/>
            <person name="Bruemmer F."/>
            <person name="Labrenz M."/>
            <person name="Spormann A.M."/>
            <person name="Op Den Camp H."/>
            <person name="Overmann J."/>
            <person name="Amann R."/>
            <person name="Jetten M.S.M."/>
            <person name="Mascher T."/>
            <person name="Medema M.H."/>
            <person name="Devos D.P."/>
            <person name="Kaster A.-K."/>
            <person name="Ovreas L."/>
            <person name="Rohde M."/>
            <person name="Galperin M.Y."/>
            <person name="Jogler C."/>
        </authorList>
    </citation>
    <scope>NUCLEOTIDE SEQUENCE [LARGE SCALE GENOMIC DNA]</scope>
    <source>
        <strain evidence="4 5">Enr8</strain>
    </source>
</reference>
<dbReference type="InterPro" id="IPR013766">
    <property type="entry name" value="Thioredoxin_domain"/>
</dbReference>
<gene>
    <name evidence="4" type="primary">trxA_2</name>
    <name evidence="4" type="ORF">Enr8_23480</name>
</gene>
<sequence length="163" mass="17828">MPESPAPTSPPTTKRPLNLWRAFWLTFLVASLGYAWYCFYVPANSIAWAQDFPAAQQQAAESDKPMVLYFTGAWCVPCRIMKRQVWADEEVTLAVNGQFVPVSINVDSPENAEVLSRYNIGGAPVTIVTDAAGNALRWRVGGISKVEFLELLADSDATGDLGS</sequence>
<dbReference type="InterPro" id="IPR017937">
    <property type="entry name" value="Thioredoxin_CS"/>
</dbReference>
<evidence type="ECO:0000313" key="4">
    <source>
        <dbReference type="EMBL" id="TWT34932.1"/>
    </source>
</evidence>
<dbReference type="AlphaFoldDB" id="A0A5C5VB65"/>
<comment type="caution">
    <text evidence="4">The sequence shown here is derived from an EMBL/GenBank/DDBJ whole genome shotgun (WGS) entry which is preliminary data.</text>
</comment>
<name>A0A5C5VB65_9BACT</name>
<dbReference type="Proteomes" id="UP000318878">
    <property type="component" value="Unassembled WGS sequence"/>
</dbReference>
<dbReference type="EMBL" id="SJPF01000002">
    <property type="protein sequence ID" value="TWT34932.1"/>
    <property type="molecule type" value="Genomic_DNA"/>
</dbReference>
<evidence type="ECO:0000259" key="3">
    <source>
        <dbReference type="PROSITE" id="PS51352"/>
    </source>
</evidence>